<comment type="caution">
    <text evidence="3">The sequence shown here is derived from an EMBL/GenBank/DDBJ whole genome shotgun (WGS) entry which is preliminary data.</text>
</comment>
<organism evidence="3 4">
    <name type="scientific">Chionoecetes opilio</name>
    <name type="common">Atlantic snow crab</name>
    <name type="synonym">Cancer opilio</name>
    <dbReference type="NCBI Taxonomy" id="41210"/>
    <lineage>
        <taxon>Eukaryota</taxon>
        <taxon>Metazoa</taxon>
        <taxon>Ecdysozoa</taxon>
        <taxon>Arthropoda</taxon>
        <taxon>Crustacea</taxon>
        <taxon>Multicrustacea</taxon>
        <taxon>Malacostraca</taxon>
        <taxon>Eumalacostraca</taxon>
        <taxon>Eucarida</taxon>
        <taxon>Decapoda</taxon>
        <taxon>Pleocyemata</taxon>
        <taxon>Brachyura</taxon>
        <taxon>Eubrachyura</taxon>
        <taxon>Majoidea</taxon>
        <taxon>Majidae</taxon>
        <taxon>Chionoecetes</taxon>
    </lineage>
</organism>
<proteinExistence type="predicted"/>
<evidence type="ECO:0000313" key="3">
    <source>
        <dbReference type="EMBL" id="KAG0727050.1"/>
    </source>
</evidence>
<dbReference type="EMBL" id="JACEEZ010003763">
    <property type="protein sequence ID" value="KAG0727050.1"/>
    <property type="molecule type" value="Genomic_DNA"/>
</dbReference>
<accession>A0A8J5D371</accession>
<sequence length="267" mass="29600">MAGVGAAAFMLLAVKVLSSAHHTTTTAALRKEKGRNVVILLRKRHCLPYTQRLTITLHHTRQAFTQCWEPIHYYPIVNLVPNPTAIMTCQPSISHPRTGRKAEENLPSDAPARIKPLLGNPFGLILGPNLFNIPGRKINEPHECSGEKFTSFTTTYTQIPDEPPCRLYVCAPDTNSISDQGNLATKHGTLLRMQRPLYTETIQQVIKQVNARRLCLSRQHTTHSRPSPAFNTDILPTTICTRLEGRGRGNRAPDPFLPGGPTHANPS</sequence>
<protein>
    <recommendedName>
        <fullName evidence="5">Secreted protein</fullName>
    </recommendedName>
</protein>
<evidence type="ECO:0000256" key="1">
    <source>
        <dbReference type="SAM" id="MobiDB-lite"/>
    </source>
</evidence>
<keyword evidence="4" id="KW-1185">Reference proteome</keyword>
<dbReference type="AlphaFoldDB" id="A0A8J5D371"/>
<keyword evidence="2" id="KW-0732">Signal</keyword>
<dbReference type="Proteomes" id="UP000770661">
    <property type="component" value="Unassembled WGS sequence"/>
</dbReference>
<feature type="signal peptide" evidence="2">
    <location>
        <begin position="1"/>
        <end position="20"/>
    </location>
</feature>
<feature type="chain" id="PRO_5035252499" description="Secreted protein" evidence="2">
    <location>
        <begin position="21"/>
        <end position="267"/>
    </location>
</feature>
<evidence type="ECO:0000256" key="2">
    <source>
        <dbReference type="SAM" id="SignalP"/>
    </source>
</evidence>
<evidence type="ECO:0000313" key="4">
    <source>
        <dbReference type="Proteomes" id="UP000770661"/>
    </source>
</evidence>
<feature type="region of interest" description="Disordered" evidence="1">
    <location>
        <begin position="244"/>
        <end position="267"/>
    </location>
</feature>
<gene>
    <name evidence="3" type="ORF">GWK47_035439</name>
</gene>
<evidence type="ECO:0008006" key="5">
    <source>
        <dbReference type="Google" id="ProtNLM"/>
    </source>
</evidence>
<name>A0A8J5D371_CHIOP</name>
<reference evidence="3" key="1">
    <citation type="submission" date="2020-07" db="EMBL/GenBank/DDBJ databases">
        <title>The High-quality genome of the commercially important snow crab, Chionoecetes opilio.</title>
        <authorList>
            <person name="Jeong J.-H."/>
            <person name="Ryu S."/>
        </authorList>
    </citation>
    <scope>NUCLEOTIDE SEQUENCE</scope>
    <source>
        <strain evidence="3">MADBK_172401_WGS</strain>
        <tissue evidence="3">Digestive gland</tissue>
    </source>
</reference>